<proteinExistence type="predicted"/>
<dbReference type="InterPro" id="IPR007065">
    <property type="entry name" value="HPP"/>
</dbReference>
<feature type="transmembrane region" description="Helical" evidence="1">
    <location>
        <begin position="82"/>
        <end position="100"/>
    </location>
</feature>
<dbReference type="EMBL" id="JAGETZ010000001">
    <property type="protein sequence ID" value="MBO2007785.1"/>
    <property type="molecule type" value="Genomic_DNA"/>
</dbReference>
<sequence length="203" mass="22915">MRTRLRRQARRIRVIVYRETLFDYKEHFWTFLGAFVGIGLIGWLNQRWLAVADAPLLIGSFGASSVLIYGVINSPLAQPRNLLGGHLLSAFIGVTVHRLFPQELWLASALAVSLSIVGMQVTKTLHPPGGATALIAVIGSPQLKALGYWYLLAPVLTGALILLLVAVIFNNITTTRHYPANKHWYRFWRRRYWTTHSRGNKVE</sequence>
<evidence type="ECO:0000259" key="2">
    <source>
        <dbReference type="Pfam" id="PF04982"/>
    </source>
</evidence>
<dbReference type="InterPro" id="IPR058581">
    <property type="entry name" value="TM_HPP"/>
</dbReference>
<reference evidence="3 4" key="1">
    <citation type="submission" date="2021-03" db="EMBL/GenBank/DDBJ databases">
        <authorList>
            <person name="Kim M.K."/>
        </authorList>
    </citation>
    <scope>NUCLEOTIDE SEQUENCE [LARGE SCALE GENOMIC DNA]</scope>
    <source>
        <strain evidence="3 4">BT442</strain>
    </source>
</reference>
<dbReference type="Pfam" id="PF04982">
    <property type="entry name" value="TM_HPP"/>
    <property type="match status" value="1"/>
</dbReference>
<keyword evidence="1" id="KW-0812">Transmembrane</keyword>
<feature type="transmembrane region" description="Helical" evidence="1">
    <location>
        <begin position="28"/>
        <end position="44"/>
    </location>
</feature>
<accession>A0ABS3Q960</accession>
<dbReference type="RefSeq" id="WP_208173315.1">
    <property type="nucleotide sequence ID" value="NZ_JAGETZ010000001.1"/>
</dbReference>
<feature type="transmembrane region" description="Helical" evidence="1">
    <location>
        <begin position="50"/>
        <end position="70"/>
    </location>
</feature>
<evidence type="ECO:0000313" key="4">
    <source>
        <dbReference type="Proteomes" id="UP000664369"/>
    </source>
</evidence>
<dbReference type="PANTHER" id="PTHR33741">
    <property type="entry name" value="TRANSMEMBRANE PROTEIN DDB_G0269096-RELATED"/>
    <property type="match status" value="1"/>
</dbReference>
<evidence type="ECO:0000256" key="1">
    <source>
        <dbReference type="SAM" id="Phobius"/>
    </source>
</evidence>
<evidence type="ECO:0000313" key="3">
    <source>
        <dbReference type="EMBL" id="MBO2007785.1"/>
    </source>
</evidence>
<gene>
    <name evidence="3" type="ORF">J4E00_01895</name>
</gene>
<protein>
    <submittedName>
        <fullName evidence="3">HPP family protein</fullName>
    </submittedName>
</protein>
<feature type="domain" description="HPP transmembrane region" evidence="2">
    <location>
        <begin position="23"/>
        <end position="179"/>
    </location>
</feature>
<dbReference type="PANTHER" id="PTHR33741:SF5">
    <property type="entry name" value="TRANSMEMBRANE PROTEIN DDB_G0269096-RELATED"/>
    <property type="match status" value="1"/>
</dbReference>
<name>A0ABS3Q960_9BACT</name>
<dbReference type="Proteomes" id="UP000664369">
    <property type="component" value="Unassembled WGS sequence"/>
</dbReference>
<organism evidence="3 4">
    <name type="scientific">Hymenobacter negativus</name>
    <dbReference type="NCBI Taxonomy" id="2795026"/>
    <lineage>
        <taxon>Bacteria</taxon>
        <taxon>Pseudomonadati</taxon>
        <taxon>Bacteroidota</taxon>
        <taxon>Cytophagia</taxon>
        <taxon>Cytophagales</taxon>
        <taxon>Hymenobacteraceae</taxon>
        <taxon>Hymenobacter</taxon>
    </lineage>
</organism>
<keyword evidence="1" id="KW-1133">Transmembrane helix</keyword>
<keyword evidence="1" id="KW-0472">Membrane</keyword>
<keyword evidence="4" id="KW-1185">Reference proteome</keyword>
<feature type="transmembrane region" description="Helical" evidence="1">
    <location>
        <begin position="148"/>
        <end position="169"/>
    </location>
</feature>
<comment type="caution">
    <text evidence="3">The sequence shown here is derived from an EMBL/GenBank/DDBJ whole genome shotgun (WGS) entry which is preliminary data.</text>
</comment>